<evidence type="ECO:0000256" key="7">
    <source>
        <dbReference type="SAM" id="MobiDB-lite"/>
    </source>
</evidence>
<keyword evidence="2" id="KW-0597">Phosphoprotein</keyword>
<dbReference type="Gene3D" id="3.30.200.20">
    <property type="entry name" value="Phosphorylase Kinase, domain 1"/>
    <property type="match status" value="1"/>
</dbReference>
<evidence type="ECO:0000256" key="6">
    <source>
        <dbReference type="ARBA" id="ARBA00022840"/>
    </source>
</evidence>
<evidence type="ECO:0000256" key="4">
    <source>
        <dbReference type="ARBA" id="ARBA00022741"/>
    </source>
</evidence>
<keyword evidence="6" id="KW-0067">ATP-binding</keyword>
<keyword evidence="10" id="KW-1185">Reference proteome</keyword>
<keyword evidence="4" id="KW-0547">Nucleotide-binding</keyword>
<evidence type="ECO:0000259" key="8">
    <source>
        <dbReference type="PROSITE" id="PS50011"/>
    </source>
</evidence>
<keyword evidence="3" id="KW-0808">Transferase</keyword>
<evidence type="ECO:0000256" key="2">
    <source>
        <dbReference type="ARBA" id="ARBA00022553"/>
    </source>
</evidence>
<dbReference type="InterPro" id="IPR008271">
    <property type="entry name" value="Ser/Thr_kinase_AS"/>
</dbReference>
<dbReference type="SMART" id="SM00220">
    <property type="entry name" value="S_TKc"/>
    <property type="match status" value="1"/>
</dbReference>
<dbReference type="Pfam" id="PF00069">
    <property type="entry name" value="Pkinase"/>
    <property type="match status" value="1"/>
</dbReference>
<feature type="region of interest" description="Disordered" evidence="7">
    <location>
        <begin position="333"/>
        <end position="353"/>
    </location>
</feature>
<accession>A0A0R3U1M1</accession>
<dbReference type="FunFam" id="1.10.510.10:FF:000048">
    <property type="entry name" value="Protein kinase C"/>
    <property type="match status" value="1"/>
</dbReference>
<sequence length="365" mass="42209">MQPPTKSNSLVWEAFLAAEKKRIDELIHPTGGKESEERQKHRPHGPKLPVAKCSDFFFYQVLGRGGFGEVRLLRHKVAHTWHAAKILLKSMVISRGHVSHVNNERAILALCRMDFIVQLNYAFQDASRLYLVMEFVPGGDLFTMLRHLQRFDERLARFFGGQVLLALEYLHGLQIIHRDIKPENMMLTHNGYLKLVDFGFAKFVTRRTYTFCGTPEYLAPEILLHRGYGPSVDWWAFGILLFEMVVGFSPFVCRDVANTYAKIIDHRRDPLEIVGVHGRAHMSETLRHLISQLLQREVSKRYGSLAREGPREIRNHAWFSEVDWNDLFEQKTTPPYEYPPTNAPSSNEPVGQKVPENHLTVFEEF</sequence>
<dbReference type="PROSITE" id="PS50011">
    <property type="entry name" value="PROTEIN_KINASE_DOM"/>
    <property type="match status" value="1"/>
</dbReference>
<keyword evidence="1" id="KW-0723">Serine/threonine-protein kinase</keyword>
<dbReference type="GO" id="GO:0005952">
    <property type="term" value="C:cAMP-dependent protein kinase complex"/>
    <property type="evidence" value="ECO:0007669"/>
    <property type="project" value="TreeGrafter"/>
</dbReference>
<dbReference type="WBParaSite" id="MCU_002206-RA">
    <property type="protein sequence ID" value="MCU_002206-RA"/>
    <property type="gene ID" value="MCU_002206"/>
</dbReference>
<dbReference type="PANTHER" id="PTHR24353">
    <property type="entry name" value="CYCLIC NUCLEOTIDE-DEPENDENT PROTEIN KINASE"/>
    <property type="match status" value="1"/>
</dbReference>
<name>A0A0R3U1M1_MESCO</name>
<evidence type="ECO:0000313" key="9">
    <source>
        <dbReference type="EMBL" id="VDD74269.1"/>
    </source>
</evidence>
<dbReference type="InterPro" id="IPR011009">
    <property type="entry name" value="Kinase-like_dom_sf"/>
</dbReference>
<dbReference type="Proteomes" id="UP000267029">
    <property type="component" value="Unassembled WGS sequence"/>
</dbReference>
<dbReference type="GO" id="GO:0004691">
    <property type="term" value="F:cAMP-dependent protein kinase activity"/>
    <property type="evidence" value="ECO:0007669"/>
    <property type="project" value="TreeGrafter"/>
</dbReference>
<dbReference type="EMBL" id="UXSR01000021">
    <property type="protein sequence ID" value="VDD74269.1"/>
    <property type="molecule type" value="Genomic_DNA"/>
</dbReference>
<dbReference type="OrthoDB" id="63267at2759"/>
<dbReference type="Gene3D" id="1.10.510.10">
    <property type="entry name" value="Transferase(Phosphotransferase) domain 1"/>
    <property type="match status" value="1"/>
</dbReference>
<dbReference type="STRING" id="53468.A0A0R3U1M1"/>
<evidence type="ECO:0000256" key="5">
    <source>
        <dbReference type="ARBA" id="ARBA00022777"/>
    </source>
</evidence>
<organism evidence="9 10">
    <name type="scientific">Mesocestoides corti</name>
    <name type="common">Flatworm</name>
    <dbReference type="NCBI Taxonomy" id="53468"/>
    <lineage>
        <taxon>Eukaryota</taxon>
        <taxon>Metazoa</taxon>
        <taxon>Spiralia</taxon>
        <taxon>Lophotrochozoa</taxon>
        <taxon>Platyhelminthes</taxon>
        <taxon>Cestoda</taxon>
        <taxon>Eucestoda</taxon>
        <taxon>Cyclophyllidea</taxon>
        <taxon>Mesocestoididae</taxon>
        <taxon>Mesocestoides</taxon>
    </lineage>
</organism>
<evidence type="ECO:0000256" key="1">
    <source>
        <dbReference type="ARBA" id="ARBA00022527"/>
    </source>
</evidence>
<protein>
    <submittedName>
        <fullName evidence="11">Protein kinase domain-containing protein</fullName>
    </submittedName>
</protein>
<gene>
    <name evidence="9" type="ORF">MCOS_LOCUS272</name>
</gene>
<dbReference type="SUPFAM" id="SSF56112">
    <property type="entry name" value="Protein kinase-like (PK-like)"/>
    <property type="match status" value="1"/>
</dbReference>
<feature type="domain" description="Protein kinase" evidence="8">
    <location>
        <begin position="56"/>
        <end position="319"/>
    </location>
</feature>
<evidence type="ECO:0000313" key="11">
    <source>
        <dbReference type="WBParaSite" id="MCU_002206-RA"/>
    </source>
</evidence>
<evidence type="ECO:0000313" key="10">
    <source>
        <dbReference type="Proteomes" id="UP000267029"/>
    </source>
</evidence>
<dbReference type="GO" id="GO:0005524">
    <property type="term" value="F:ATP binding"/>
    <property type="evidence" value="ECO:0007669"/>
    <property type="project" value="UniProtKB-KW"/>
</dbReference>
<dbReference type="AlphaFoldDB" id="A0A0R3U1M1"/>
<dbReference type="PANTHER" id="PTHR24353:SF37">
    <property type="entry name" value="CAMP-DEPENDENT PROTEIN KINASE CATALYTIC SUBUNIT PRKX"/>
    <property type="match status" value="1"/>
</dbReference>
<evidence type="ECO:0000256" key="3">
    <source>
        <dbReference type="ARBA" id="ARBA00022679"/>
    </source>
</evidence>
<proteinExistence type="predicted"/>
<keyword evidence="5" id="KW-0418">Kinase</keyword>
<dbReference type="InterPro" id="IPR000719">
    <property type="entry name" value="Prot_kinase_dom"/>
</dbReference>
<reference evidence="11" key="2">
    <citation type="submission" date="2019-11" db="UniProtKB">
        <authorList>
            <consortium name="WormBaseParasite"/>
        </authorList>
    </citation>
    <scope>IDENTIFICATION</scope>
</reference>
<dbReference type="PROSITE" id="PS00108">
    <property type="entry name" value="PROTEIN_KINASE_ST"/>
    <property type="match status" value="1"/>
</dbReference>
<reference evidence="9 10" key="1">
    <citation type="submission" date="2018-10" db="EMBL/GenBank/DDBJ databases">
        <authorList>
            <consortium name="Pathogen Informatics"/>
        </authorList>
    </citation>
    <scope>NUCLEOTIDE SEQUENCE [LARGE SCALE GENOMIC DNA]</scope>
</reference>